<reference evidence="1 2" key="1">
    <citation type="submission" date="2018-01" db="EMBL/GenBank/DDBJ databases">
        <authorList>
            <person name="Gaut B.S."/>
            <person name="Morton B.R."/>
            <person name="Clegg M.T."/>
            <person name="Duvall M.R."/>
        </authorList>
    </citation>
    <scope>NUCLEOTIDE SEQUENCE [LARGE SCALE GENOMIC DNA]</scope>
    <source>
        <strain evidence="1 2">HR-AY</strain>
    </source>
</reference>
<gene>
    <name evidence="1" type="ORF">C3L50_10945</name>
</gene>
<dbReference type="Proteomes" id="UP000237310">
    <property type="component" value="Unassembled WGS sequence"/>
</dbReference>
<name>A0A2S5A8G8_9FLAO</name>
<proteinExistence type="predicted"/>
<dbReference type="AlphaFoldDB" id="A0A2S5A8G8"/>
<comment type="caution">
    <text evidence="1">The sequence shown here is derived from an EMBL/GenBank/DDBJ whole genome shotgun (WGS) entry which is preliminary data.</text>
</comment>
<evidence type="ECO:0000313" key="1">
    <source>
        <dbReference type="EMBL" id="POY38652.1"/>
    </source>
</evidence>
<sequence>MDELPEFIITIFIFFDFFLSSKRFGDLFYNYFPLLQKLLNRLIDYTINQFNCFTNLELELQ</sequence>
<keyword evidence="2" id="KW-1185">Reference proteome</keyword>
<dbReference type="EMBL" id="PQVG01000006">
    <property type="protein sequence ID" value="POY38652.1"/>
    <property type="molecule type" value="Genomic_DNA"/>
</dbReference>
<protein>
    <submittedName>
        <fullName evidence="1">Uncharacterized protein</fullName>
    </submittedName>
</protein>
<evidence type="ECO:0000313" key="2">
    <source>
        <dbReference type="Proteomes" id="UP000237310"/>
    </source>
</evidence>
<organism evidence="1 2">
    <name type="scientific">Flavobacterium alvei</name>
    <dbReference type="NCBI Taxonomy" id="2080416"/>
    <lineage>
        <taxon>Bacteria</taxon>
        <taxon>Pseudomonadati</taxon>
        <taxon>Bacteroidota</taxon>
        <taxon>Flavobacteriia</taxon>
        <taxon>Flavobacteriales</taxon>
        <taxon>Flavobacteriaceae</taxon>
        <taxon>Flavobacterium</taxon>
    </lineage>
</organism>
<accession>A0A2S5A8G8</accession>